<dbReference type="PANTHER" id="PTHR43095">
    <property type="entry name" value="SUGAR KINASE"/>
    <property type="match status" value="1"/>
</dbReference>
<dbReference type="PATRIC" id="fig|1423799.3.peg.695"/>
<comment type="similarity">
    <text evidence="1">Belongs to the FGGY kinase family.</text>
</comment>
<sequence>MNSLKAYVAVDIGASSGRLMLGQLEDGKLKLQEMHRFKNGFEFKNNHDRWNIDYLIDEIFKGLEKIKKAGYTEVSLGIDTWAVDYVLVGKDGNKLQDPISYRDKRTSNSINELTTEVSKEYIYKKTGIQFLNFNTLYQLFEEDKELLKKTDKIMMIPDYIGYILTGKAVTEITNASTTQMLSLREGLFDKNLLEKVNVSSDQFAKLVDAGTVLGNLKEDWYSKYELPKVNVVTVATHDTASAVIGTPCEGQHWAYLSSGTWSLIGTELNIPENGAKAFKENYTNEWGAYGTYRFLKNIMGLWMAQCVKKELNDQYSFGELAELAGEVEPFEQFINVNDQRFQNPGNMIQEIQAYCRETGQKVPETPGEIMMAIYSNLALFYANEISKLDDIMGYHIDTLNIVGGGSNVALMNQLTSTIANVDVYAGPSEATAIGNILVQMITAGDVLNVYLGRRIISDSFDIKHYTPEQGKYSKVLAEYQQFLNKERG</sequence>
<feature type="active site" description="Proton acceptor" evidence="7">
    <location>
        <position position="238"/>
    </location>
</feature>
<dbReference type="Gene3D" id="3.30.420.40">
    <property type="match status" value="2"/>
</dbReference>
<dbReference type="UniPathway" id="UPA00541">
    <property type="reaction ID" value="UER00602"/>
</dbReference>
<dbReference type="InterPro" id="IPR013449">
    <property type="entry name" value="Rhamnulokinase"/>
</dbReference>
<keyword evidence="2 7" id="KW-0808">Transferase</keyword>
<dbReference type="CDD" id="cd07771">
    <property type="entry name" value="ASKHA_NBD_FGGY_RhaB-like"/>
    <property type="match status" value="1"/>
</dbReference>
<comment type="cofactor">
    <cofactor evidence="7">
        <name>Mg(2+)</name>
        <dbReference type="ChEBI" id="CHEBI:18420"/>
    </cofactor>
</comment>
<keyword evidence="4 7" id="KW-0418">Kinase</keyword>
<evidence type="ECO:0000256" key="4">
    <source>
        <dbReference type="ARBA" id="ARBA00022777"/>
    </source>
</evidence>
<comment type="function">
    <text evidence="7">Involved in the catabolism of L-rhamnose (6-deoxy-L-mannose). Catalyzes the transfer of the gamma-phosphate group from ATP to the 1-hydroxyl group of L-rhamnulose to yield L-rhamnulose 1-phosphate.</text>
</comment>
<evidence type="ECO:0000256" key="3">
    <source>
        <dbReference type="ARBA" id="ARBA00022741"/>
    </source>
</evidence>
<dbReference type="GO" id="GO:0008993">
    <property type="term" value="F:rhamnulokinase activity"/>
    <property type="evidence" value="ECO:0007669"/>
    <property type="project" value="UniProtKB-UniRule"/>
</dbReference>
<feature type="binding site" evidence="7">
    <location>
        <begin position="14"/>
        <end position="18"/>
    </location>
    <ligand>
        <name>ATP</name>
        <dbReference type="ChEBI" id="CHEBI:30616"/>
    </ligand>
</feature>
<evidence type="ECO:0000259" key="9">
    <source>
        <dbReference type="Pfam" id="PF00370"/>
    </source>
</evidence>
<accession>C2EJ09</accession>
<dbReference type="InterPro" id="IPR043129">
    <property type="entry name" value="ATPase_NBD"/>
</dbReference>
<dbReference type="HAMAP" id="MF_01535">
    <property type="entry name" value="Rhamnulokinase"/>
    <property type="match status" value="1"/>
</dbReference>
<comment type="caution">
    <text evidence="11">The sequence shown here is derived from an EMBL/GenBank/DDBJ whole genome shotgun (WGS) entry which is preliminary data.</text>
</comment>
<keyword evidence="3 7" id="KW-0547">Nucleotide-binding</keyword>
<dbReference type="PANTHER" id="PTHR43095:SF5">
    <property type="entry name" value="XYLULOSE KINASE"/>
    <property type="match status" value="1"/>
</dbReference>
<keyword evidence="6 7" id="KW-0684">Rhamnose metabolism</keyword>
<dbReference type="EMBL" id="ACGT01000036">
    <property type="protein sequence ID" value="EEJ73485.1"/>
    <property type="molecule type" value="Genomic_DNA"/>
</dbReference>
<dbReference type="InterPro" id="IPR018485">
    <property type="entry name" value="FGGY_C"/>
</dbReference>
<evidence type="ECO:0000256" key="8">
    <source>
        <dbReference type="NCBIfam" id="TIGR02627"/>
    </source>
</evidence>
<feature type="binding site" evidence="7">
    <location>
        <position position="82"/>
    </location>
    <ligand>
        <name>substrate</name>
    </ligand>
</feature>
<feature type="domain" description="Carbohydrate kinase FGGY C-terminal" evidence="10">
    <location>
        <begin position="254"/>
        <end position="442"/>
    </location>
</feature>
<dbReference type="AlphaFoldDB" id="C2EJ09"/>
<evidence type="ECO:0000256" key="1">
    <source>
        <dbReference type="ARBA" id="ARBA00009156"/>
    </source>
</evidence>
<dbReference type="EC" id="2.7.1.5" evidence="7 8"/>
<evidence type="ECO:0000259" key="10">
    <source>
        <dbReference type="Pfam" id="PF02782"/>
    </source>
</evidence>
<feature type="binding site" evidence="7">
    <location>
        <begin position="237"/>
        <end position="239"/>
    </location>
    <ligand>
        <name>substrate</name>
    </ligand>
</feature>
<feature type="binding site" evidence="7">
    <location>
        <position position="305"/>
    </location>
    <ligand>
        <name>ATP</name>
        <dbReference type="ChEBI" id="CHEBI:30616"/>
    </ligand>
</feature>
<proteinExistence type="inferred from homology"/>
<keyword evidence="5 7" id="KW-0067">ATP-binding</keyword>
<dbReference type="NCBIfam" id="TIGR02627">
    <property type="entry name" value="rhamnulo_kin"/>
    <property type="match status" value="1"/>
</dbReference>
<evidence type="ECO:0000256" key="7">
    <source>
        <dbReference type="HAMAP-Rule" id="MF_01535"/>
    </source>
</evidence>
<feature type="domain" description="Carbohydrate kinase FGGY N-terminal" evidence="9">
    <location>
        <begin position="7"/>
        <end position="245"/>
    </location>
</feature>
<dbReference type="Pfam" id="PF02782">
    <property type="entry name" value="FGGY_C"/>
    <property type="match status" value="1"/>
</dbReference>
<feature type="binding site" evidence="7">
    <location>
        <position position="404"/>
    </location>
    <ligand>
        <name>ATP</name>
        <dbReference type="ChEBI" id="CHEBI:30616"/>
    </ligand>
</feature>
<evidence type="ECO:0000256" key="2">
    <source>
        <dbReference type="ARBA" id="ARBA00022679"/>
    </source>
</evidence>
<dbReference type="InterPro" id="IPR018484">
    <property type="entry name" value="FGGY_N"/>
</dbReference>
<keyword evidence="7" id="KW-0460">Magnesium</keyword>
<comment type="pathway">
    <text evidence="7">Carbohydrate degradation; L-rhamnose degradation; glycerone phosphate from L-rhamnose: step 2/3.</text>
</comment>
<organism evidence="11 12">
    <name type="scientific">Ligilactobacillus salivarius DSM 20555 = ATCC 11741</name>
    <dbReference type="NCBI Taxonomy" id="1423799"/>
    <lineage>
        <taxon>Bacteria</taxon>
        <taxon>Bacillati</taxon>
        <taxon>Bacillota</taxon>
        <taxon>Bacilli</taxon>
        <taxon>Lactobacillales</taxon>
        <taxon>Lactobacillaceae</taxon>
        <taxon>Ligilactobacillus</taxon>
    </lineage>
</organism>
<dbReference type="FunFam" id="3.30.420.40:FF:000064">
    <property type="entry name" value="Rhamnulokinase"/>
    <property type="match status" value="1"/>
</dbReference>
<dbReference type="Proteomes" id="UP000003531">
    <property type="component" value="Unassembled WGS sequence"/>
</dbReference>
<comment type="similarity">
    <text evidence="7">Belongs to the rhamnulokinase family.</text>
</comment>
<reference evidence="11 12" key="1">
    <citation type="submission" date="2009-01" db="EMBL/GenBank/DDBJ databases">
        <authorList>
            <person name="Qin X."/>
            <person name="Bachman B."/>
            <person name="Battles P."/>
            <person name="Bell A."/>
            <person name="Bess C."/>
            <person name="Bickham C."/>
            <person name="Chaboub L."/>
            <person name="Chen D."/>
            <person name="Coyle M."/>
            <person name="Deiros D.R."/>
            <person name="Dinh H."/>
            <person name="Forbes L."/>
            <person name="Fowler G."/>
            <person name="Francisco L."/>
            <person name="Fu Q."/>
            <person name="Gubbala S."/>
            <person name="Hale W."/>
            <person name="Han Y."/>
            <person name="Hemphill L."/>
            <person name="Highlander S.K."/>
            <person name="Hirani K."/>
            <person name="Hogues M."/>
            <person name="Jackson L."/>
            <person name="Jakkamsetti A."/>
            <person name="Javaid M."/>
            <person name="Jiang H."/>
            <person name="Korchina V."/>
            <person name="Kovar C."/>
            <person name="Lara F."/>
            <person name="Lee S."/>
            <person name="Mata R."/>
            <person name="Mathew T."/>
            <person name="Moen C."/>
            <person name="Morales K."/>
            <person name="Munidasa M."/>
            <person name="Nazareth L."/>
            <person name="Ngo R."/>
            <person name="Nguyen L."/>
            <person name="Okwuonu G."/>
            <person name="Ongeri F."/>
            <person name="Patil S."/>
            <person name="Petrosino J."/>
            <person name="Pham C."/>
            <person name="Pham P."/>
            <person name="Pu L.-L."/>
            <person name="Puazo M."/>
            <person name="Raj R."/>
            <person name="Reid J."/>
            <person name="Rouhana J."/>
            <person name="Saada N."/>
            <person name="Shang Y."/>
            <person name="Simmons D."/>
            <person name="Thornton R."/>
            <person name="Warren J."/>
            <person name="Weissenberger G."/>
            <person name="Zhang J."/>
            <person name="Zhang L."/>
            <person name="Zhou C."/>
            <person name="Zhu D."/>
            <person name="Muzny D."/>
            <person name="Worley K."/>
            <person name="Gibbs R."/>
        </authorList>
    </citation>
    <scope>NUCLEOTIDE SEQUENCE [LARGE SCALE GENOMIC DNA]</scope>
    <source>
        <strain evidence="11 12">ATCC 11741</strain>
    </source>
</reference>
<dbReference type="Pfam" id="PF00370">
    <property type="entry name" value="FGGY_N"/>
    <property type="match status" value="1"/>
</dbReference>
<evidence type="ECO:0000313" key="11">
    <source>
        <dbReference type="EMBL" id="EEJ73485.1"/>
    </source>
</evidence>
<feature type="binding site" evidence="7">
    <location>
        <position position="260"/>
    </location>
    <ligand>
        <name>ATP</name>
        <dbReference type="ChEBI" id="CHEBI:30616"/>
    </ligand>
</feature>
<gene>
    <name evidence="7 11" type="primary">rhaB</name>
    <name evidence="11" type="ORF">HMPREF0545_1631</name>
</gene>
<dbReference type="GO" id="GO:0019301">
    <property type="term" value="P:rhamnose catabolic process"/>
    <property type="evidence" value="ECO:0007669"/>
    <property type="project" value="UniProtKB-UniRule"/>
</dbReference>
<dbReference type="HOGENOM" id="CLU_039395_0_1_9"/>
<evidence type="ECO:0000256" key="5">
    <source>
        <dbReference type="ARBA" id="ARBA00022840"/>
    </source>
</evidence>
<dbReference type="GO" id="GO:0005524">
    <property type="term" value="F:ATP binding"/>
    <property type="evidence" value="ECO:0007669"/>
    <property type="project" value="UniProtKB-KW"/>
</dbReference>
<evidence type="ECO:0000256" key="6">
    <source>
        <dbReference type="ARBA" id="ARBA00023308"/>
    </source>
</evidence>
<name>C2EJ09_9LACO</name>
<evidence type="ECO:0000313" key="12">
    <source>
        <dbReference type="Proteomes" id="UP000003531"/>
    </source>
</evidence>
<comment type="catalytic activity">
    <reaction evidence="7">
        <text>L-rhamnulose + ATP = L-rhamnulose 1-phosphate + ADP + H(+)</text>
        <dbReference type="Rhea" id="RHEA:20117"/>
        <dbReference type="ChEBI" id="CHEBI:15378"/>
        <dbReference type="ChEBI" id="CHEBI:17897"/>
        <dbReference type="ChEBI" id="CHEBI:30616"/>
        <dbReference type="ChEBI" id="CHEBI:58313"/>
        <dbReference type="ChEBI" id="CHEBI:456216"/>
        <dbReference type="EC" id="2.7.1.5"/>
    </reaction>
</comment>
<feature type="binding site" evidence="7">
    <location>
        <position position="297"/>
    </location>
    <ligand>
        <name>substrate</name>
    </ligand>
</feature>
<dbReference type="SUPFAM" id="SSF53067">
    <property type="entry name" value="Actin-like ATPase domain"/>
    <property type="match status" value="2"/>
</dbReference>
<protein>
    <recommendedName>
        <fullName evidence="7 8">Rhamnulokinase</fullName>
        <shortName evidence="7">RhaB</shortName>
        <ecNumber evidence="7 8">2.7.1.5</ecNumber>
    </recommendedName>
    <alternativeName>
        <fullName evidence="7">ATP:L-rhamnulose phosphotransferase</fullName>
    </alternativeName>
    <alternativeName>
        <fullName evidence="7">L-rhamnulose 1-kinase</fullName>
    </alternativeName>
    <alternativeName>
        <fullName evidence="7">Rhamnulose kinase</fullName>
    </alternativeName>
</protein>
<dbReference type="InterPro" id="IPR050406">
    <property type="entry name" value="FGGY_Carb_Kinase"/>
</dbReference>
<comment type="caution">
    <text evidence="7">Lacks conserved residue(s) required for the propagation of feature annotation.</text>
</comment>